<dbReference type="InterPro" id="IPR036086">
    <property type="entry name" value="ParB/Sulfiredoxin_sf"/>
</dbReference>
<comment type="caution">
    <text evidence="3">The sequence shown here is derived from an EMBL/GenBank/DDBJ whole genome shotgun (WGS) entry which is preliminary data.</text>
</comment>
<dbReference type="CDD" id="cd16406">
    <property type="entry name" value="ParB_N_like"/>
    <property type="match status" value="1"/>
</dbReference>
<dbReference type="Proteomes" id="UP000249135">
    <property type="component" value="Unassembled WGS sequence"/>
</dbReference>
<sequence length="678" mass="73204">MAFESMDKDVAVEVDGVMVSVDKGEARAIPLERLFLSEKNVRTVRNAESIPALAATILAQGLLYPLCVVAERVKGSKVKGETFGVVAGGRRLAALQLLVKEGKLQGDVPVSCLVFTPEHAVAVSLTENTQQEAMHPADQLVAFKALVAEGKTAGQIAVAFGVSPTTVEKRLALANLAPMFIDLYRQSKIELGQLQALALSSDHAQQIAVWESLPNYQRSAYMLRKALTENEVSLSSPLARLVGLKAYRAAGGTVREDLFAESGKDSVYLQDVALLNSLATSRLEAVAQSLRDAGWRWAEARFSFDASERSRFTTLYPHHDEPEGVEAEYLAELDDELRAIDQRIGALENMPDDLTDEQEEEYSQLEDHRMLVDRLRDDLLECLERWTPEQMALAGAVVSLDYDAKIKVTVGLVRAEDRKAAAAAAQAGAEGVVAPEEPAAKERAEFSAAQCQNMTAHRTAAVAASLTQNPQIALAALLHTIISAAVEPWNDSPIKVRFDTHSTSVQRNAVDYDSSKASELLASAERQLAGLPTGDALFSRLLAMSSADLLDLLAGFVARAYTVQSADPVRGMPRGHFDLAQGVETALALDMADWWYPSVEKFLGHVPKAKMIEAVTECVGAEAAKPIVKMKKADAIAAAGALLDGRRWLPSTLRPYAAPAERACEDDSADAGDEGAED</sequence>
<evidence type="ECO:0000259" key="2">
    <source>
        <dbReference type="SMART" id="SM00470"/>
    </source>
</evidence>
<accession>A0A2W5SQB4</accession>
<reference evidence="3 4" key="1">
    <citation type="submission" date="2017-08" db="EMBL/GenBank/DDBJ databases">
        <title>Infants hospitalized years apart are colonized by the same room-sourced microbial strains.</title>
        <authorList>
            <person name="Brooks B."/>
            <person name="Olm M.R."/>
            <person name="Firek B.A."/>
            <person name="Baker R."/>
            <person name="Thomas B.C."/>
            <person name="Morowitz M.J."/>
            <person name="Banfield J.F."/>
        </authorList>
    </citation>
    <scope>NUCLEOTIDE SEQUENCE [LARGE SCALE GENOMIC DNA]</scope>
    <source>
        <strain evidence="3">S2_005_003_R2_41</strain>
    </source>
</reference>
<protein>
    <recommendedName>
        <fullName evidence="2">ParB-like N-terminal domain-containing protein</fullName>
    </recommendedName>
</protein>
<evidence type="ECO:0000313" key="3">
    <source>
        <dbReference type="EMBL" id="PZQ76990.1"/>
    </source>
</evidence>
<dbReference type="AlphaFoldDB" id="A0A2W5SQB4"/>
<feature type="domain" description="ParB-like N-terminal" evidence="2">
    <location>
        <begin position="27"/>
        <end position="129"/>
    </location>
</feature>
<dbReference type="SUPFAM" id="SSF110849">
    <property type="entry name" value="ParB/Sulfiredoxin"/>
    <property type="match status" value="1"/>
</dbReference>
<name>A0A2W5SQB4_VARPD</name>
<feature type="region of interest" description="Disordered" evidence="1">
    <location>
        <begin position="659"/>
        <end position="678"/>
    </location>
</feature>
<dbReference type="SUPFAM" id="SSF109709">
    <property type="entry name" value="KorB DNA-binding domain-like"/>
    <property type="match status" value="1"/>
</dbReference>
<evidence type="ECO:0000313" key="4">
    <source>
        <dbReference type="Proteomes" id="UP000249135"/>
    </source>
</evidence>
<proteinExistence type="predicted"/>
<dbReference type="SMART" id="SM00470">
    <property type="entry name" value="ParB"/>
    <property type="match status" value="1"/>
</dbReference>
<dbReference type="Gene3D" id="1.10.10.2830">
    <property type="match status" value="1"/>
</dbReference>
<dbReference type="InterPro" id="IPR003115">
    <property type="entry name" value="ParB_N"/>
</dbReference>
<dbReference type="InterPro" id="IPR050336">
    <property type="entry name" value="Chromosome_partition/occlusion"/>
</dbReference>
<gene>
    <name evidence="3" type="ORF">DI563_05275</name>
</gene>
<dbReference type="Gene3D" id="3.90.1530.30">
    <property type="match status" value="1"/>
</dbReference>
<dbReference type="GO" id="GO:0005694">
    <property type="term" value="C:chromosome"/>
    <property type="evidence" value="ECO:0007669"/>
    <property type="project" value="TreeGrafter"/>
</dbReference>
<evidence type="ECO:0000256" key="1">
    <source>
        <dbReference type="SAM" id="MobiDB-lite"/>
    </source>
</evidence>
<dbReference type="GO" id="GO:0007059">
    <property type="term" value="P:chromosome segregation"/>
    <property type="evidence" value="ECO:0007669"/>
    <property type="project" value="TreeGrafter"/>
</dbReference>
<dbReference type="EMBL" id="QFPP01000034">
    <property type="protein sequence ID" value="PZQ76990.1"/>
    <property type="molecule type" value="Genomic_DNA"/>
</dbReference>
<feature type="compositionally biased region" description="Acidic residues" evidence="1">
    <location>
        <begin position="664"/>
        <end position="678"/>
    </location>
</feature>
<organism evidence="3 4">
    <name type="scientific">Variovorax paradoxus</name>
    <dbReference type="NCBI Taxonomy" id="34073"/>
    <lineage>
        <taxon>Bacteria</taxon>
        <taxon>Pseudomonadati</taxon>
        <taxon>Pseudomonadota</taxon>
        <taxon>Betaproteobacteria</taxon>
        <taxon>Burkholderiales</taxon>
        <taxon>Comamonadaceae</taxon>
        <taxon>Variovorax</taxon>
    </lineage>
</organism>
<dbReference type="Pfam" id="PF02195">
    <property type="entry name" value="ParB_N"/>
    <property type="match status" value="1"/>
</dbReference>
<dbReference type="PANTHER" id="PTHR33375">
    <property type="entry name" value="CHROMOSOME-PARTITIONING PROTEIN PARB-RELATED"/>
    <property type="match status" value="1"/>
</dbReference>
<dbReference type="PANTHER" id="PTHR33375:SF7">
    <property type="entry name" value="CHROMOSOME 2-PARTITIONING PROTEIN PARB-RELATED"/>
    <property type="match status" value="1"/>
</dbReference>